<keyword evidence="6" id="KW-0472">Membrane</keyword>
<feature type="compositionally biased region" description="Low complexity" evidence="8">
    <location>
        <begin position="1101"/>
        <end position="1122"/>
    </location>
</feature>
<keyword evidence="4 6" id="KW-0072">Autophagy</keyword>
<evidence type="ECO:0000256" key="5">
    <source>
        <dbReference type="ARBA" id="ARBA00023054"/>
    </source>
</evidence>
<feature type="compositionally biased region" description="Polar residues" evidence="8">
    <location>
        <begin position="1330"/>
        <end position="1345"/>
    </location>
</feature>
<proteinExistence type="inferred from homology"/>
<evidence type="ECO:0000313" key="11">
    <source>
        <dbReference type="EMBL" id="TEB34257.1"/>
    </source>
</evidence>
<dbReference type="Pfam" id="PF10377">
    <property type="entry name" value="ATG11"/>
    <property type="match status" value="1"/>
</dbReference>
<evidence type="ECO:0000256" key="1">
    <source>
        <dbReference type="ARBA" id="ARBA00009729"/>
    </source>
</evidence>
<feature type="compositionally biased region" description="Polar residues" evidence="8">
    <location>
        <begin position="1090"/>
        <end position="1100"/>
    </location>
</feature>
<feature type="domain" description="Autophagy protein ATG17-like" evidence="9">
    <location>
        <begin position="114"/>
        <end position="425"/>
    </location>
</feature>
<dbReference type="GO" id="GO:0019901">
    <property type="term" value="F:protein kinase binding"/>
    <property type="evidence" value="ECO:0007669"/>
    <property type="project" value="TreeGrafter"/>
</dbReference>
<dbReference type="GO" id="GO:0034517">
    <property type="term" value="P:ribophagy"/>
    <property type="evidence" value="ECO:0007669"/>
    <property type="project" value="TreeGrafter"/>
</dbReference>
<dbReference type="GO" id="GO:0061709">
    <property type="term" value="P:reticulophagy"/>
    <property type="evidence" value="ECO:0007669"/>
    <property type="project" value="TreeGrafter"/>
</dbReference>
<feature type="region of interest" description="Disordered" evidence="8">
    <location>
        <begin position="1237"/>
        <end position="1257"/>
    </location>
</feature>
<feature type="region of interest" description="Disordered" evidence="8">
    <location>
        <begin position="1317"/>
        <end position="1370"/>
    </location>
</feature>
<dbReference type="PANTHER" id="PTHR13222:SF1">
    <property type="entry name" value="RB1-INDUCIBLE COILED-COIL PROTEIN 1"/>
    <property type="match status" value="1"/>
</dbReference>
<sequence length="1370" mass="152383">MIQICTAEDGQVFQTKSTLRDIERTGSLEGFIHAEIGIDTDAVIAYLSNGQRLTNANIRELAGSQDQTIFVFNKFYLDYDLEDVLRSLSFQPVFQAPLDDAISATPPLRHAQFAATCLRNAHKHHDAITQTQHSTHFQHESARIATSTLDSHVLVILDTFDGIAANSKRELEKQTLLLAGLGADLELIRQVQVHVEFLSNAVRKAIEAGGEGRTLADYVSSAKMTQVAEACRRTHEDLRAKFEQVELAVSRVKEGADIIRSALNEIKLIQDADSTVRRSQEIVDKIAECAATLESPASSPDAIIQELRRLDVAHRDEIQAIVDIKNSYTQHHLATLRRISLLNNDLVHLPPSLSAIQTSFRNKNSFAHIQRLHNMLYAYGATVVEIVRRKEFSRFFYQRAQSILEVMAKLSASERKRRQVYRSEVHGQLPFETRGMDDPVPTIDFSPSGGSDFSYSLERSDVDGLFRVLEDLEQYARSRGDESALNAVIDCKGSLEKLVGKMDSLETGFDKIAERSLLSASRILTARKRTLDVEEQAYQELVDELRKIEESKVREASIFDEERRSMKAEIQRLKRSLEDSEAKVSHESNRANRLERELHQARAHAENESNARRIVEERNQELAKDVESQRVDLSRALADATEQSKNAEKLKQELAQVRSEFNEVKELESRSAAKVTALLEEQGNTLRKLEEARSRGEDLETQIQAARSESEEVRQALMSTSGEKDRLLKAQASEHDRIIRDHIAEADGDRAVLERQFFELKAVQEHTERQVKDLRAEIEIANADAVGLREELRRVEHELRDAKHVERLLREDLKAGRSSQSEFERRAEEKEQLIAQILDVAITFRNAQVKALHTAQALSTLPPSGSKHGHAHLAESMTLTSMRHHNVMDQTGEPSPIDPSDPMAALEVLREFDHDHFLEAIVKTGSTIKKWQKQCREYRERAKGKISFRNFAKGDLALFLPTRNSVSKPWAAFNVSFPHYFLQATGHLAEQLKTREWIVARITSISERVVDQRNASTNPYGLGDGVKYYMLEVEDWTQPSQHKRRGPSRRVATEREAAEPSQSTPNLIRPSSPVPLPEPTVAEVEDTFHPANSHTFPTRTRSSSSPGARPSSLSRLLAQASPTQEKNISAIGEGVTYGSPPTMPILEDASPAVEPQASSTTSPPPPPSPTLLPESIPRQLATGLPSPLRPGSRASRLSTTSRFSVGRIPTLGAVASVSSSKAAPTVALVEQSMAGSSPSSYEGANPFVSPSTPSPDDSISDAMANVITSNDRRRTTSYHIPRPSPLHFASQNPALQQVRASTPSTATSTLANLASSWGMAFGRRKRPEPSQLTPPSESPVDNPNPTMDAAGEHSTNSSQPSAAHALLKRF</sequence>
<evidence type="ECO:0000256" key="6">
    <source>
        <dbReference type="RuleBase" id="RU367075"/>
    </source>
</evidence>
<evidence type="ECO:0000256" key="8">
    <source>
        <dbReference type="SAM" id="MobiDB-lite"/>
    </source>
</evidence>
<protein>
    <recommendedName>
        <fullName evidence="6">Autophagy-related protein 11</fullName>
    </recommendedName>
</protein>
<dbReference type="GO" id="GO:0000045">
    <property type="term" value="P:autophagosome assembly"/>
    <property type="evidence" value="ECO:0007669"/>
    <property type="project" value="UniProtKB-UniRule"/>
</dbReference>
<evidence type="ECO:0000259" key="9">
    <source>
        <dbReference type="Pfam" id="PF04108"/>
    </source>
</evidence>
<keyword evidence="5 7" id="KW-0175">Coiled coil</keyword>
<dbReference type="STRING" id="71717.A0A4Y7TJ91"/>
<keyword evidence="2 6" id="KW-0813">Transport</keyword>
<evidence type="ECO:0000259" key="10">
    <source>
        <dbReference type="Pfam" id="PF10377"/>
    </source>
</evidence>
<dbReference type="PANTHER" id="PTHR13222">
    <property type="entry name" value="RB1-INDUCIBLE COILED-COIL"/>
    <property type="match status" value="1"/>
</dbReference>
<evidence type="ECO:0000256" key="4">
    <source>
        <dbReference type="ARBA" id="ARBA00023006"/>
    </source>
</evidence>
<accession>A0A4Y7TJ91</accession>
<dbReference type="GO" id="GO:0060090">
    <property type="term" value="F:molecular adaptor activity"/>
    <property type="evidence" value="ECO:0007669"/>
    <property type="project" value="TreeGrafter"/>
</dbReference>
<reference evidence="11 12" key="1">
    <citation type="journal article" date="2019" name="Nat. Ecol. Evol.">
        <title>Megaphylogeny resolves global patterns of mushroom evolution.</title>
        <authorList>
            <person name="Varga T."/>
            <person name="Krizsan K."/>
            <person name="Foldi C."/>
            <person name="Dima B."/>
            <person name="Sanchez-Garcia M."/>
            <person name="Sanchez-Ramirez S."/>
            <person name="Szollosi G.J."/>
            <person name="Szarkandi J.G."/>
            <person name="Papp V."/>
            <person name="Albert L."/>
            <person name="Andreopoulos W."/>
            <person name="Angelini C."/>
            <person name="Antonin V."/>
            <person name="Barry K.W."/>
            <person name="Bougher N.L."/>
            <person name="Buchanan P."/>
            <person name="Buyck B."/>
            <person name="Bense V."/>
            <person name="Catcheside P."/>
            <person name="Chovatia M."/>
            <person name="Cooper J."/>
            <person name="Damon W."/>
            <person name="Desjardin D."/>
            <person name="Finy P."/>
            <person name="Geml J."/>
            <person name="Haridas S."/>
            <person name="Hughes K."/>
            <person name="Justo A."/>
            <person name="Karasinski D."/>
            <person name="Kautmanova I."/>
            <person name="Kiss B."/>
            <person name="Kocsube S."/>
            <person name="Kotiranta H."/>
            <person name="LaButti K.M."/>
            <person name="Lechner B.E."/>
            <person name="Liimatainen K."/>
            <person name="Lipzen A."/>
            <person name="Lukacs Z."/>
            <person name="Mihaltcheva S."/>
            <person name="Morgado L.N."/>
            <person name="Niskanen T."/>
            <person name="Noordeloos M.E."/>
            <person name="Ohm R.A."/>
            <person name="Ortiz-Santana B."/>
            <person name="Ovrebo C."/>
            <person name="Racz N."/>
            <person name="Riley R."/>
            <person name="Savchenko A."/>
            <person name="Shiryaev A."/>
            <person name="Soop K."/>
            <person name="Spirin V."/>
            <person name="Szebenyi C."/>
            <person name="Tomsovsky M."/>
            <person name="Tulloss R.E."/>
            <person name="Uehling J."/>
            <person name="Grigoriev I.V."/>
            <person name="Vagvolgyi C."/>
            <person name="Papp T."/>
            <person name="Martin F.M."/>
            <person name="Miettinen O."/>
            <person name="Hibbett D.S."/>
            <person name="Nagy L.G."/>
        </authorList>
    </citation>
    <scope>NUCLEOTIDE SEQUENCE [LARGE SCALE GENOMIC DNA]</scope>
    <source>
        <strain evidence="11 12">FP101781</strain>
    </source>
</reference>
<comment type="caution">
    <text evidence="11">The sequence shown here is derived from an EMBL/GenBank/DDBJ whole genome shotgun (WGS) entry which is preliminary data.</text>
</comment>
<dbReference type="GO" id="GO:1903599">
    <property type="term" value="P:positive regulation of autophagy of mitochondrion"/>
    <property type="evidence" value="ECO:0007669"/>
    <property type="project" value="UniProtKB-UniRule"/>
</dbReference>
<dbReference type="GO" id="GO:0000422">
    <property type="term" value="P:autophagy of mitochondrion"/>
    <property type="evidence" value="ECO:0007669"/>
    <property type="project" value="TreeGrafter"/>
</dbReference>
<keyword evidence="6" id="KW-0926">Vacuole</keyword>
<feature type="coiled-coil region" evidence="7">
    <location>
        <begin position="764"/>
        <end position="805"/>
    </location>
</feature>
<feature type="region of interest" description="Disordered" evidence="8">
    <location>
        <begin position="1037"/>
        <end position="1175"/>
    </location>
</feature>
<dbReference type="Proteomes" id="UP000298030">
    <property type="component" value="Unassembled WGS sequence"/>
</dbReference>
<feature type="coiled-coil region" evidence="7">
    <location>
        <begin position="531"/>
        <end position="716"/>
    </location>
</feature>
<dbReference type="GO" id="GO:0015031">
    <property type="term" value="P:protein transport"/>
    <property type="evidence" value="ECO:0007669"/>
    <property type="project" value="UniProtKB-KW"/>
</dbReference>
<comment type="similarity">
    <text evidence="1 6">Belongs to the ATG11 family.</text>
</comment>
<evidence type="ECO:0000256" key="7">
    <source>
        <dbReference type="SAM" id="Coils"/>
    </source>
</evidence>
<dbReference type="GO" id="GO:0034045">
    <property type="term" value="C:phagophore assembly site membrane"/>
    <property type="evidence" value="ECO:0007669"/>
    <property type="project" value="UniProtKB-SubCell"/>
</dbReference>
<dbReference type="InterPro" id="IPR040040">
    <property type="entry name" value="ATG11"/>
</dbReference>
<gene>
    <name evidence="11" type="ORF">FA13DRAFT_76290</name>
</gene>
<comment type="subunit">
    <text evidence="6">Homodimer.</text>
</comment>
<dbReference type="GO" id="GO:0034727">
    <property type="term" value="P:piecemeal microautophagy of the nucleus"/>
    <property type="evidence" value="ECO:0007669"/>
    <property type="project" value="TreeGrafter"/>
</dbReference>
<keyword evidence="3 6" id="KW-0653">Protein transport</keyword>
<keyword evidence="12" id="KW-1185">Reference proteome</keyword>
<dbReference type="InterPro" id="IPR045326">
    <property type="entry name" value="ATG17-like_dom"/>
</dbReference>
<name>A0A4Y7TJ91_COPMI</name>
<evidence type="ECO:0000313" key="12">
    <source>
        <dbReference type="Proteomes" id="UP000298030"/>
    </source>
</evidence>
<comment type="function">
    <text evidence="6">Involved in cytoplasm to vacuole transport (Cvt), pexophagy, mitophagy and nucleophagy. Recruits mitochondria for their selective degradation via autophagy (mitophagy) during starvation. Works as scaffold proteins that recruit ATG proteins to the pre-autophagosome (PAS), the site of vesicle/autophagosome formation. Required for the Cvt vesicles completion.</text>
</comment>
<organism evidence="11 12">
    <name type="scientific">Coprinellus micaceus</name>
    <name type="common">Glistening ink-cap mushroom</name>
    <name type="synonym">Coprinus micaceus</name>
    <dbReference type="NCBI Taxonomy" id="71717"/>
    <lineage>
        <taxon>Eukaryota</taxon>
        <taxon>Fungi</taxon>
        <taxon>Dikarya</taxon>
        <taxon>Basidiomycota</taxon>
        <taxon>Agaricomycotina</taxon>
        <taxon>Agaricomycetes</taxon>
        <taxon>Agaricomycetidae</taxon>
        <taxon>Agaricales</taxon>
        <taxon>Agaricineae</taxon>
        <taxon>Psathyrellaceae</taxon>
        <taxon>Coprinellus</taxon>
    </lineage>
</organism>
<dbReference type="Pfam" id="PF04108">
    <property type="entry name" value="ATG17_like"/>
    <property type="match status" value="1"/>
</dbReference>
<comment type="subcellular location">
    <subcellularLocation>
        <location evidence="6">Preautophagosomal structure membrane</location>
        <topology evidence="6">Peripheral membrane protein</topology>
    </subcellularLocation>
    <subcellularLocation>
        <location evidence="6">Vacuole membrane</location>
        <topology evidence="6">Peripheral membrane protein</topology>
    </subcellularLocation>
    <text evidence="6">During pexophagy, accumulates in the vacuolar membrane region, where the peroxisomes contact the vacuole.</text>
</comment>
<evidence type="ECO:0000256" key="2">
    <source>
        <dbReference type="ARBA" id="ARBA00022448"/>
    </source>
</evidence>
<dbReference type="GO" id="GO:0005774">
    <property type="term" value="C:vacuolar membrane"/>
    <property type="evidence" value="ECO:0007669"/>
    <property type="project" value="UniProtKB-SubCell"/>
</dbReference>
<dbReference type="InterPro" id="IPR019460">
    <property type="entry name" value="Atg11_C"/>
</dbReference>
<dbReference type="GO" id="GO:1990316">
    <property type="term" value="C:Atg1/ULK1 kinase complex"/>
    <property type="evidence" value="ECO:0007669"/>
    <property type="project" value="TreeGrafter"/>
</dbReference>
<feature type="region of interest" description="Disordered" evidence="8">
    <location>
        <begin position="1180"/>
        <end position="1199"/>
    </location>
</feature>
<evidence type="ECO:0000256" key="3">
    <source>
        <dbReference type="ARBA" id="ARBA00022927"/>
    </source>
</evidence>
<dbReference type="EMBL" id="QPFP01000010">
    <property type="protein sequence ID" value="TEB34257.1"/>
    <property type="molecule type" value="Genomic_DNA"/>
</dbReference>
<dbReference type="OrthoDB" id="447953at2759"/>
<feature type="domain" description="Autophagy-related protein 11 C-terminal" evidence="10">
    <location>
        <begin position="926"/>
        <end position="1034"/>
    </location>
</feature>